<feature type="region of interest" description="SAW" evidence="3">
    <location>
        <begin position="385"/>
        <end position="461"/>
    </location>
</feature>
<gene>
    <name evidence="4" type="ORF">BUALT_Bualt14G0124900</name>
</gene>
<proteinExistence type="inferred from homology"/>
<keyword evidence="5" id="KW-1185">Reference proteome</keyword>
<evidence type="ECO:0000256" key="2">
    <source>
        <dbReference type="ARBA" id="ARBA00023163"/>
    </source>
</evidence>
<feature type="short sequence motif" description="LxCxE motif" evidence="3">
    <location>
        <begin position="92"/>
        <end position="96"/>
    </location>
</feature>
<organism evidence="4 5">
    <name type="scientific">Buddleja alternifolia</name>
    <dbReference type="NCBI Taxonomy" id="168488"/>
    <lineage>
        <taxon>Eukaryota</taxon>
        <taxon>Viridiplantae</taxon>
        <taxon>Streptophyta</taxon>
        <taxon>Embryophyta</taxon>
        <taxon>Tracheophyta</taxon>
        <taxon>Spermatophyta</taxon>
        <taxon>Magnoliopsida</taxon>
        <taxon>eudicotyledons</taxon>
        <taxon>Gunneridae</taxon>
        <taxon>Pentapetalae</taxon>
        <taxon>asterids</taxon>
        <taxon>lamiids</taxon>
        <taxon>Lamiales</taxon>
        <taxon>Scrophulariaceae</taxon>
        <taxon>Buddlejeae</taxon>
        <taxon>Buddleja</taxon>
    </lineage>
</organism>
<evidence type="ECO:0000313" key="4">
    <source>
        <dbReference type="EMBL" id="KAG8370515.1"/>
    </source>
</evidence>
<dbReference type="PANTHER" id="PTHR31636">
    <property type="entry name" value="OSJNBA0084A10.13 PROTEIN-RELATED"/>
    <property type="match status" value="1"/>
</dbReference>
<reference evidence="4" key="1">
    <citation type="submission" date="2019-10" db="EMBL/GenBank/DDBJ databases">
        <authorList>
            <person name="Zhang R."/>
            <person name="Pan Y."/>
            <person name="Wang J."/>
            <person name="Ma R."/>
            <person name="Yu S."/>
        </authorList>
    </citation>
    <scope>NUCLEOTIDE SEQUENCE</scope>
    <source>
        <strain evidence="4">LA-IB0</strain>
        <tissue evidence="4">Leaf</tissue>
    </source>
</reference>
<dbReference type="AlphaFoldDB" id="A0AAV6WU42"/>
<dbReference type="Pfam" id="PF03514">
    <property type="entry name" value="GRAS"/>
    <property type="match status" value="1"/>
</dbReference>
<comment type="similarity">
    <text evidence="3">Belongs to the GRAS family.</text>
</comment>
<comment type="caution">
    <text evidence="3">Lacks conserved residue(s) required for the propagation of feature annotation.</text>
</comment>
<accession>A0AAV6WU42</accession>
<evidence type="ECO:0000313" key="5">
    <source>
        <dbReference type="Proteomes" id="UP000826271"/>
    </source>
</evidence>
<dbReference type="EMBL" id="WHWC01000014">
    <property type="protein sequence ID" value="KAG8370515.1"/>
    <property type="molecule type" value="Genomic_DNA"/>
</dbReference>
<dbReference type="Proteomes" id="UP000826271">
    <property type="component" value="Unassembled WGS sequence"/>
</dbReference>
<keyword evidence="2" id="KW-0804">Transcription</keyword>
<protein>
    <submittedName>
        <fullName evidence="4">Uncharacterized protein</fullName>
    </submittedName>
</protein>
<evidence type="ECO:0000256" key="3">
    <source>
        <dbReference type="PROSITE-ProRule" id="PRU01191"/>
    </source>
</evidence>
<evidence type="ECO:0000256" key="1">
    <source>
        <dbReference type="ARBA" id="ARBA00023015"/>
    </source>
</evidence>
<dbReference type="PROSITE" id="PS50985">
    <property type="entry name" value="GRAS"/>
    <property type="match status" value="1"/>
</dbReference>
<sequence>MTEPEKNECDLFHSSSFEILNKYGSRCRRLNDTRTNYPSYETENSIETTSCVESIIRLAAEKFIQSSSECNNHPYQSSIFNSEEVQLVQILLCCAEKVSEKMYDRARKLLVECDRMSSCTGTPIQRLIFYFTEALHEKIYRETGIIPPKGLAETILDPFEALKSVDDEILIAFHQELPLSQVTKFSGIQAAVDNIADARKIHFIDFDIKKGIQCTILMQALAARSENPVEQLKITAVGVKSKSRTSIEETGRQLTSFAQSLNLKKFSFNAVIVEDITDLDRSPFERDEDEVIAIYAAFTLTHMIGRPHQLEHLMRVIRAINPRVMIITEVEGNCNSPTFVDRFVEALFFYGAYFESMADCMKNDEKHRFFAESSVFSSSIKNVVATEGDERKIRHVGISVWRAFFERFGFEEIELSMSSLYQARLVVKNFSCGDSFTFDIDGKSLIIGWKGTPISSLSAWKLKYS</sequence>
<keyword evidence="1" id="KW-0805">Transcription regulation</keyword>
<comment type="caution">
    <text evidence="4">The sequence shown here is derived from an EMBL/GenBank/DDBJ whole genome shotgun (WGS) entry which is preliminary data.</text>
</comment>
<name>A0AAV6WU42_9LAMI</name>
<dbReference type="InterPro" id="IPR005202">
    <property type="entry name" value="TF_GRAS"/>
</dbReference>